<evidence type="ECO:0008006" key="3">
    <source>
        <dbReference type="Google" id="ProtNLM"/>
    </source>
</evidence>
<dbReference type="RefSeq" id="WP_386435905.1">
    <property type="nucleotide sequence ID" value="NZ_JBHSBB010000028.1"/>
</dbReference>
<sequence>MQSPVPARRSALSAPHVRRLVDQWRAALARRAPAADLLPHLANGLLLELPGRTVRGVQQFLDHSEEFRSWYRERIGGADPLGGRPAEDVRVHLVSPVHAQVTITSAGGPGNTAGPGPEAVRQVWWVVLQDGVPRIRSITFVQPTPVGALSRV</sequence>
<dbReference type="EMBL" id="JBHSBB010000028">
    <property type="protein sequence ID" value="MFC4035623.1"/>
    <property type="molecule type" value="Genomic_DNA"/>
</dbReference>
<dbReference type="Proteomes" id="UP001595765">
    <property type="component" value="Unassembled WGS sequence"/>
</dbReference>
<name>A0ABV8HXE7_9ACTN</name>
<evidence type="ECO:0000313" key="2">
    <source>
        <dbReference type="Proteomes" id="UP001595765"/>
    </source>
</evidence>
<keyword evidence="2" id="KW-1185">Reference proteome</keyword>
<gene>
    <name evidence="1" type="ORF">ACFO3J_29760</name>
</gene>
<organism evidence="1 2">
    <name type="scientific">Streptomyces polygonati</name>
    <dbReference type="NCBI Taxonomy" id="1617087"/>
    <lineage>
        <taxon>Bacteria</taxon>
        <taxon>Bacillati</taxon>
        <taxon>Actinomycetota</taxon>
        <taxon>Actinomycetes</taxon>
        <taxon>Kitasatosporales</taxon>
        <taxon>Streptomycetaceae</taxon>
        <taxon>Streptomyces</taxon>
    </lineage>
</organism>
<protein>
    <recommendedName>
        <fullName evidence="3">SnoaL-like domain-containing protein</fullName>
    </recommendedName>
</protein>
<comment type="caution">
    <text evidence="1">The sequence shown here is derived from an EMBL/GenBank/DDBJ whole genome shotgun (WGS) entry which is preliminary data.</text>
</comment>
<reference evidence="2" key="1">
    <citation type="journal article" date="2019" name="Int. J. Syst. Evol. Microbiol.">
        <title>The Global Catalogue of Microorganisms (GCM) 10K type strain sequencing project: providing services to taxonomists for standard genome sequencing and annotation.</title>
        <authorList>
            <consortium name="The Broad Institute Genomics Platform"/>
            <consortium name="The Broad Institute Genome Sequencing Center for Infectious Disease"/>
            <person name="Wu L."/>
            <person name="Ma J."/>
        </authorList>
    </citation>
    <scope>NUCLEOTIDE SEQUENCE [LARGE SCALE GENOMIC DNA]</scope>
    <source>
        <strain evidence="2">CGMCC 4.7237</strain>
    </source>
</reference>
<evidence type="ECO:0000313" key="1">
    <source>
        <dbReference type="EMBL" id="MFC4035623.1"/>
    </source>
</evidence>
<proteinExistence type="predicted"/>
<accession>A0ABV8HXE7</accession>